<dbReference type="EMBL" id="JAJSBI010000020">
    <property type="protein sequence ID" value="MCD9878241.1"/>
    <property type="molecule type" value="Genomic_DNA"/>
</dbReference>
<accession>A0A9Q3VVP6</accession>
<evidence type="ECO:0000313" key="2">
    <source>
        <dbReference type="Proteomes" id="UP001108029"/>
    </source>
</evidence>
<dbReference type="RefSeq" id="WP_232652464.1">
    <property type="nucleotide sequence ID" value="NZ_JAJSBI010000020.1"/>
</dbReference>
<gene>
    <name evidence="1" type="ORF">LJ657_32420</name>
</gene>
<reference evidence="1" key="1">
    <citation type="submission" date="2021-12" db="EMBL/GenBank/DDBJ databases">
        <authorList>
            <person name="Lee J.-H."/>
            <person name="Kim S.-B."/>
        </authorList>
    </citation>
    <scope>NUCLEOTIDE SEQUENCE</scope>
    <source>
        <strain evidence="1">NR30</strain>
    </source>
</reference>
<dbReference type="AlphaFoldDB" id="A0A9Q3VVP6"/>
<organism evidence="1 2">
    <name type="scientific">Streptomyces guryensis</name>
    <dbReference type="NCBI Taxonomy" id="2886947"/>
    <lineage>
        <taxon>Bacteria</taxon>
        <taxon>Bacillati</taxon>
        <taxon>Actinomycetota</taxon>
        <taxon>Actinomycetes</taxon>
        <taxon>Kitasatosporales</taxon>
        <taxon>Streptomycetaceae</taxon>
        <taxon>Streptomyces</taxon>
    </lineage>
</organism>
<dbReference type="Proteomes" id="UP001108029">
    <property type="component" value="Unassembled WGS sequence"/>
</dbReference>
<protein>
    <submittedName>
        <fullName evidence="1">Uncharacterized protein</fullName>
    </submittedName>
</protein>
<comment type="caution">
    <text evidence="1">The sequence shown here is derived from an EMBL/GenBank/DDBJ whole genome shotgun (WGS) entry which is preliminary data.</text>
</comment>
<keyword evidence="2" id="KW-1185">Reference proteome</keyword>
<sequence length="169" mass="18207">MTNRTTTFVGRFRCGQGAWHVSTESAGVAAVIRRLFGEQSPIQSKDASGQLEVLPRSSSLPVVVSGPESVRAGLLTAAPRYEPRPSVRVTFRLADAYDLGGFRLSSSSWDLAESVPALRSALADTSGDALCELTAETVEFTTRNGATLSYCRPSIKVVGPWRHSDRYTA</sequence>
<evidence type="ECO:0000313" key="1">
    <source>
        <dbReference type="EMBL" id="MCD9878241.1"/>
    </source>
</evidence>
<proteinExistence type="predicted"/>
<name>A0A9Q3VVP6_9ACTN</name>